<proteinExistence type="predicted"/>
<evidence type="ECO:0000256" key="1">
    <source>
        <dbReference type="ARBA" id="ARBA00023002"/>
    </source>
</evidence>
<feature type="domain" description="NADP-dependent oxidoreductase" evidence="5">
    <location>
        <begin position="30"/>
        <end position="284"/>
    </location>
</feature>
<dbReference type="InterPro" id="IPR036812">
    <property type="entry name" value="NAD(P)_OxRdtase_dom_sf"/>
</dbReference>
<dbReference type="InterPro" id="IPR018170">
    <property type="entry name" value="Aldo/ket_reductase_CS"/>
</dbReference>
<dbReference type="PRINTS" id="PR00069">
    <property type="entry name" value="ALDKETRDTASE"/>
</dbReference>
<protein>
    <recommendedName>
        <fullName evidence="5">NADP-dependent oxidoreductase domain-containing protein</fullName>
    </recommendedName>
</protein>
<dbReference type="EMBL" id="JABEYC010000434">
    <property type="protein sequence ID" value="KAF4977476.1"/>
    <property type="molecule type" value="Genomic_DNA"/>
</dbReference>
<keyword evidence="1" id="KW-0560">Oxidoreductase</keyword>
<reference evidence="6" key="2">
    <citation type="submission" date="2020-05" db="EMBL/GenBank/DDBJ databases">
        <authorList>
            <person name="Kim H.-S."/>
            <person name="Proctor R.H."/>
            <person name="Brown D.W."/>
        </authorList>
    </citation>
    <scope>NUCLEOTIDE SEQUENCE</scope>
    <source>
        <strain evidence="6">NRRL 22465</strain>
    </source>
</reference>
<comment type="caution">
    <text evidence="6">The sequence shown here is derived from an EMBL/GenBank/DDBJ whole genome shotgun (WGS) entry which is preliminary data.</text>
</comment>
<reference evidence="6" key="1">
    <citation type="journal article" date="2020" name="BMC Genomics">
        <title>Correction to: Identification and distribution of gene clusters required for synthesis of sphingolipid metabolism inhibitors in diverse species of the filamentous fungus Fusarium.</title>
        <authorList>
            <person name="Kim H.S."/>
            <person name="Lohmar J.M."/>
            <person name="Busman M."/>
            <person name="Brown D.W."/>
            <person name="Naumann T.A."/>
            <person name="Divon H.H."/>
            <person name="Lysoe E."/>
            <person name="Uhlig S."/>
            <person name="Proctor R.H."/>
        </authorList>
    </citation>
    <scope>NUCLEOTIDE SEQUENCE</scope>
    <source>
        <strain evidence="6">NRRL 22465</strain>
    </source>
</reference>
<dbReference type="PROSITE" id="PS00062">
    <property type="entry name" value="ALDOKETO_REDUCTASE_2"/>
    <property type="match status" value="1"/>
</dbReference>
<accession>A0A8H4UJD7</accession>
<feature type="site" description="Lowers pKa of active site Tyr" evidence="4">
    <location>
        <position position="79"/>
    </location>
</feature>
<dbReference type="Proteomes" id="UP000635477">
    <property type="component" value="Unassembled WGS sequence"/>
</dbReference>
<sequence length="297" mass="32974">MSKRSISNTLSLGNSLKVPQLGFGVYQSPKEVCVKSCLTALESGYRHIDTAQYYANEDEVGQAVKQSGLGRKDIFLTTKILSAAGSVDKSYAQCVDSIKKLDPQDAYVDLFLIHSPNSGEAKRKEMWQALEKLYQEGKAKSIGVSNFGIKHIEELKQFAKVWPPHVNQIEASPIACHNLVKYPNVFQLHPWLQQREAVEYCQKNGIIVEAYCPLVRNSKAQDKTLVGISEKHNVSPNHVLIRYCLQKDWVPLPKSDTPERIKANADVFGFELDGEDMSALDGLDQGPAGAIVQAVDN</sequence>
<evidence type="ECO:0000313" key="7">
    <source>
        <dbReference type="Proteomes" id="UP000635477"/>
    </source>
</evidence>
<evidence type="ECO:0000259" key="5">
    <source>
        <dbReference type="Pfam" id="PF00248"/>
    </source>
</evidence>
<feature type="active site" description="Proton donor" evidence="2">
    <location>
        <position position="54"/>
    </location>
</feature>
<dbReference type="PROSITE" id="PS00798">
    <property type="entry name" value="ALDOKETO_REDUCTASE_1"/>
    <property type="match status" value="1"/>
</dbReference>
<dbReference type="Gene3D" id="3.20.20.100">
    <property type="entry name" value="NADP-dependent oxidoreductase domain"/>
    <property type="match status" value="1"/>
</dbReference>
<name>A0A8H4UJD7_9HYPO</name>
<dbReference type="SUPFAM" id="SSF51430">
    <property type="entry name" value="NAD(P)-linked oxidoreductase"/>
    <property type="match status" value="1"/>
</dbReference>
<dbReference type="PIRSF" id="PIRSF000097">
    <property type="entry name" value="AKR"/>
    <property type="match status" value="1"/>
</dbReference>
<dbReference type="PANTHER" id="PTHR43827">
    <property type="entry name" value="2,5-DIKETO-D-GLUCONIC ACID REDUCTASE"/>
    <property type="match status" value="1"/>
</dbReference>
<dbReference type="AlphaFoldDB" id="A0A8H4UJD7"/>
<evidence type="ECO:0000313" key="6">
    <source>
        <dbReference type="EMBL" id="KAF4977476.1"/>
    </source>
</evidence>
<dbReference type="OrthoDB" id="416253at2759"/>
<gene>
    <name evidence="6" type="ORF">FZEAL_5995</name>
</gene>
<dbReference type="GO" id="GO:0016491">
    <property type="term" value="F:oxidoreductase activity"/>
    <property type="evidence" value="ECO:0007669"/>
    <property type="project" value="UniProtKB-KW"/>
</dbReference>
<keyword evidence="7" id="KW-1185">Reference proteome</keyword>
<dbReference type="InterPro" id="IPR020471">
    <property type="entry name" value="AKR"/>
</dbReference>
<dbReference type="PROSITE" id="PS00063">
    <property type="entry name" value="ALDOKETO_REDUCTASE_3"/>
    <property type="match status" value="1"/>
</dbReference>
<dbReference type="CDD" id="cd19071">
    <property type="entry name" value="AKR_AKR1-5-like"/>
    <property type="match status" value="1"/>
</dbReference>
<organism evidence="6 7">
    <name type="scientific">Fusarium zealandicum</name>
    <dbReference type="NCBI Taxonomy" id="1053134"/>
    <lineage>
        <taxon>Eukaryota</taxon>
        <taxon>Fungi</taxon>
        <taxon>Dikarya</taxon>
        <taxon>Ascomycota</taxon>
        <taxon>Pezizomycotina</taxon>
        <taxon>Sordariomycetes</taxon>
        <taxon>Hypocreomycetidae</taxon>
        <taxon>Hypocreales</taxon>
        <taxon>Nectriaceae</taxon>
        <taxon>Fusarium</taxon>
        <taxon>Fusarium staphyleae species complex</taxon>
    </lineage>
</organism>
<feature type="binding site" evidence="3">
    <location>
        <position position="114"/>
    </location>
    <ligand>
        <name>substrate</name>
    </ligand>
</feature>
<dbReference type="InterPro" id="IPR023210">
    <property type="entry name" value="NADP_OxRdtase_dom"/>
</dbReference>
<evidence type="ECO:0000256" key="4">
    <source>
        <dbReference type="PIRSR" id="PIRSR000097-3"/>
    </source>
</evidence>
<evidence type="ECO:0000256" key="2">
    <source>
        <dbReference type="PIRSR" id="PIRSR000097-1"/>
    </source>
</evidence>
<evidence type="ECO:0000256" key="3">
    <source>
        <dbReference type="PIRSR" id="PIRSR000097-2"/>
    </source>
</evidence>
<dbReference type="PANTHER" id="PTHR43827:SF13">
    <property type="entry name" value="ALDO_KETO REDUCTASE FAMILY PROTEIN"/>
    <property type="match status" value="1"/>
</dbReference>
<dbReference type="Pfam" id="PF00248">
    <property type="entry name" value="Aldo_ket_red"/>
    <property type="match status" value="1"/>
</dbReference>